<evidence type="ECO:0008006" key="3">
    <source>
        <dbReference type="Google" id="ProtNLM"/>
    </source>
</evidence>
<organism evidence="2">
    <name type="scientific">marine sediment metagenome</name>
    <dbReference type="NCBI Taxonomy" id="412755"/>
    <lineage>
        <taxon>unclassified sequences</taxon>
        <taxon>metagenomes</taxon>
        <taxon>ecological metagenomes</taxon>
    </lineage>
</organism>
<name>A0A0F9PTR1_9ZZZZ</name>
<dbReference type="PANTHER" id="PTHR45766">
    <property type="entry name" value="DNA ANNEALING HELICASE AND ENDONUCLEASE ZRANB3 FAMILY MEMBER"/>
    <property type="match status" value="1"/>
</dbReference>
<dbReference type="InterPro" id="IPR027417">
    <property type="entry name" value="P-loop_NTPase"/>
</dbReference>
<dbReference type="GO" id="GO:0016787">
    <property type="term" value="F:hydrolase activity"/>
    <property type="evidence" value="ECO:0007669"/>
    <property type="project" value="UniProtKB-KW"/>
</dbReference>
<dbReference type="GO" id="GO:0043596">
    <property type="term" value="C:nuclear replication fork"/>
    <property type="evidence" value="ECO:0007669"/>
    <property type="project" value="TreeGrafter"/>
</dbReference>
<evidence type="ECO:0000313" key="2">
    <source>
        <dbReference type="EMBL" id="KKN04451.1"/>
    </source>
</evidence>
<reference evidence="2" key="1">
    <citation type="journal article" date="2015" name="Nature">
        <title>Complex archaea that bridge the gap between prokaryotes and eukaryotes.</title>
        <authorList>
            <person name="Spang A."/>
            <person name="Saw J.H."/>
            <person name="Jorgensen S.L."/>
            <person name="Zaremba-Niedzwiedzka K."/>
            <person name="Martijn J."/>
            <person name="Lind A.E."/>
            <person name="van Eijk R."/>
            <person name="Schleper C."/>
            <person name="Guy L."/>
            <person name="Ettema T.J."/>
        </authorList>
    </citation>
    <scope>NUCLEOTIDE SEQUENCE</scope>
</reference>
<protein>
    <recommendedName>
        <fullName evidence="3">Helicase C-terminal domain-containing protein</fullName>
    </recommendedName>
</protein>
<dbReference type="Gene3D" id="3.40.50.300">
    <property type="entry name" value="P-loop containing nucleotide triphosphate hydrolases"/>
    <property type="match status" value="1"/>
</dbReference>
<sequence>EMLEGLDRAVVWTRFRNRAEFVAKRIEEHFPWTEALLITGATSEKRTAHDLRRFKESSEKPLVAVCVYGTISEGINELVAASDVFFLDWTTVKDVAQAADRCDRPPQTRQVRCVTLYAKGTIDEVAIDREAGKVRPLRALLRDPKAYEFLEEKRD</sequence>
<dbReference type="GO" id="GO:0031297">
    <property type="term" value="P:replication fork processing"/>
    <property type="evidence" value="ECO:0007669"/>
    <property type="project" value="TreeGrafter"/>
</dbReference>
<gene>
    <name evidence="2" type="ORF">LCGC14_1097390</name>
</gene>
<dbReference type="GO" id="GO:0006281">
    <property type="term" value="P:DNA repair"/>
    <property type="evidence" value="ECO:0007669"/>
    <property type="project" value="TreeGrafter"/>
</dbReference>
<proteinExistence type="predicted"/>
<dbReference type="EMBL" id="LAZR01004920">
    <property type="protein sequence ID" value="KKN04451.1"/>
    <property type="molecule type" value="Genomic_DNA"/>
</dbReference>
<accession>A0A0F9PTR1</accession>
<dbReference type="SUPFAM" id="SSF52540">
    <property type="entry name" value="P-loop containing nucleoside triphosphate hydrolases"/>
    <property type="match status" value="1"/>
</dbReference>
<comment type="caution">
    <text evidence="2">The sequence shown here is derived from an EMBL/GenBank/DDBJ whole genome shotgun (WGS) entry which is preliminary data.</text>
</comment>
<feature type="non-terminal residue" evidence="2">
    <location>
        <position position="1"/>
    </location>
</feature>
<evidence type="ECO:0000256" key="1">
    <source>
        <dbReference type="ARBA" id="ARBA00022801"/>
    </source>
</evidence>
<keyword evidence="1" id="KW-0378">Hydrolase</keyword>
<dbReference type="PANTHER" id="PTHR45766:SF6">
    <property type="entry name" value="SWI_SNF-RELATED MATRIX-ASSOCIATED ACTIN-DEPENDENT REGULATOR OF CHROMATIN SUBFAMILY A-LIKE PROTEIN 1"/>
    <property type="match status" value="1"/>
</dbReference>
<dbReference type="AlphaFoldDB" id="A0A0F9PTR1"/>